<proteinExistence type="predicted"/>
<dbReference type="PANTHER" id="PTHR45339">
    <property type="entry name" value="HYBRID SIGNAL TRANSDUCTION HISTIDINE KINASE J"/>
    <property type="match status" value="1"/>
</dbReference>
<keyword evidence="8" id="KW-0808">Transferase</keyword>
<keyword evidence="9" id="KW-1185">Reference proteome</keyword>
<gene>
    <name evidence="8" type="ORF">SAMN05444398_12212</name>
</gene>
<evidence type="ECO:0000256" key="1">
    <source>
        <dbReference type="ARBA" id="ARBA00000085"/>
    </source>
</evidence>
<keyword evidence="4" id="KW-0902">Two-component regulatory system</keyword>
<dbReference type="InterPro" id="IPR011006">
    <property type="entry name" value="CheY-like_superfamily"/>
</dbReference>
<dbReference type="EMBL" id="FRBR01000022">
    <property type="protein sequence ID" value="SHM56046.1"/>
    <property type="molecule type" value="Genomic_DNA"/>
</dbReference>
<dbReference type="STRING" id="337701.SAMN05444398_12212"/>
<evidence type="ECO:0000256" key="5">
    <source>
        <dbReference type="PROSITE-ProRule" id="PRU00169"/>
    </source>
</evidence>
<protein>
    <recommendedName>
        <fullName evidence="2">histidine kinase</fullName>
        <ecNumber evidence="2">2.7.13.3</ecNumber>
    </recommendedName>
</protein>
<accession>A0A1M7JSQ0</accession>
<evidence type="ECO:0000259" key="7">
    <source>
        <dbReference type="PROSITE" id="PS50110"/>
    </source>
</evidence>
<dbReference type="InterPro" id="IPR001789">
    <property type="entry name" value="Sig_transdc_resp-reg_receiver"/>
</dbReference>
<dbReference type="SMART" id="SM00448">
    <property type="entry name" value="REC"/>
    <property type="match status" value="1"/>
</dbReference>
<dbReference type="InterPro" id="IPR036890">
    <property type="entry name" value="HATPase_C_sf"/>
</dbReference>
<feature type="modified residue" description="4-aspartylphosphate" evidence="5">
    <location>
        <position position="451"/>
    </location>
</feature>
<dbReference type="InterPro" id="IPR005467">
    <property type="entry name" value="His_kinase_dom"/>
</dbReference>
<dbReference type="EC" id="2.7.13.3" evidence="2"/>
<dbReference type="PROSITE" id="PS50110">
    <property type="entry name" value="RESPONSE_REGULATORY"/>
    <property type="match status" value="1"/>
</dbReference>
<name>A0A1M7JSQ0_9RHOB</name>
<evidence type="ECO:0000256" key="4">
    <source>
        <dbReference type="ARBA" id="ARBA00023012"/>
    </source>
</evidence>
<dbReference type="GO" id="GO:0000155">
    <property type="term" value="F:phosphorelay sensor kinase activity"/>
    <property type="evidence" value="ECO:0007669"/>
    <property type="project" value="InterPro"/>
</dbReference>
<evidence type="ECO:0000256" key="3">
    <source>
        <dbReference type="ARBA" id="ARBA00022553"/>
    </source>
</evidence>
<dbReference type="Gene3D" id="3.40.50.2300">
    <property type="match status" value="1"/>
</dbReference>
<dbReference type="InterPro" id="IPR003594">
    <property type="entry name" value="HATPase_dom"/>
</dbReference>
<feature type="domain" description="Response regulatory" evidence="7">
    <location>
        <begin position="398"/>
        <end position="519"/>
    </location>
</feature>
<dbReference type="Pfam" id="PF02518">
    <property type="entry name" value="HATPase_c"/>
    <property type="match status" value="1"/>
</dbReference>
<dbReference type="Proteomes" id="UP000183974">
    <property type="component" value="Unassembled WGS sequence"/>
</dbReference>
<dbReference type="CDD" id="cd17546">
    <property type="entry name" value="REC_hyHK_CKI1_RcsC-like"/>
    <property type="match status" value="1"/>
</dbReference>
<dbReference type="PANTHER" id="PTHR45339:SF1">
    <property type="entry name" value="HYBRID SIGNAL TRANSDUCTION HISTIDINE KINASE J"/>
    <property type="match status" value="1"/>
</dbReference>
<dbReference type="InterPro" id="IPR003661">
    <property type="entry name" value="HisK_dim/P_dom"/>
</dbReference>
<comment type="catalytic activity">
    <reaction evidence="1">
        <text>ATP + protein L-histidine = ADP + protein N-phospho-L-histidine.</text>
        <dbReference type="EC" id="2.7.13.3"/>
    </reaction>
</comment>
<dbReference type="InterPro" id="IPR036097">
    <property type="entry name" value="HisK_dim/P_sf"/>
</dbReference>
<dbReference type="SUPFAM" id="SSF52172">
    <property type="entry name" value="CheY-like"/>
    <property type="match status" value="1"/>
</dbReference>
<dbReference type="Gene3D" id="3.30.565.10">
    <property type="entry name" value="Histidine kinase-like ATPase, C-terminal domain"/>
    <property type="match status" value="1"/>
</dbReference>
<organism evidence="8 9">
    <name type="scientific">Roseovarius pacificus</name>
    <dbReference type="NCBI Taxonomy" id="337701"/>
    <lineage>
        <taxon>Bacteria</taxon>
        <taxon>Pseudomonadati</taxon>
        <taxon>Pseudomonadota</taxon>
        <taxon>Alphaproteobacteria</taxon>
        <taxon>Rhodobacterales</taxon>
        <taxon>Roseobacteraceae</taxon>
        <taxon>Roseovarius</taxon>
    </lineage>
</organism>
<dbReference type="SMART" id="SM00387">
    <property type="entry name" value="HATPase_c"/>
    <property type="match status" value="1"/>
</dbReference>
<dbReference type="PROSITE" id="PS50109">
    <property type="entry name" value="HIS_KIN"/>
    <property type="match status" value="1"/>
</dbReference>
<keyword evidence="8" id="KW-0418">Kinase</keyword>
<dbReference type="SMART" id="SM00388">
    <property type="entry name" value="HisKA"/>
    <property type="match status" value="1"/>
</dbReference>
<reference evidence="8 9" key="1">
    <citation type="submission" date="2016-11" db="EMBL/GenBank/DDBJ databases">
        <authorList>
            <person name="Jaros S."/>
            <person name="Januszkiewicz K."/>
            <person name="Wedrychowicz H."/>
        </authorList>
    </citation>
    <scope>NUCLEOTIDE SEQUENCE [LARGE SCALE GENOMIC DNA]</scope>
    <source>
        <strain evidence="8 9">DSM 29589</strain>
    </source>
</reference>
<dbReference type="SUPFAM" id="SSF47384">
    <property type="entry name" value="Homodimeric domain of signal transducing histidine kinase"/>
    <property type="match status" value="1"/>
</dbReference>
<sequence length="645" mass="70156">MTTEPSLPSTHSGVATRPIIQTIARMIATDRRPSLLASESGKVLLANTPAQRLKLDQDRLRKALDWPMLCKQAHRAGSTAASFSLGSMELEGEVVHLSLDGRDGYLLRLAENDHEASWLRNRSRAAMLMRVAHDLRTPIQSLLATAEKVLDEGEQSTAAEKEQARQQLRQSSELALDHISNVLGVIRGDKSLAGIRPDETFNITEELRSLVMMIGPIARQRKVALKLWLDPHEDTWVHGPVRFVRALFQNIIDNSAKYGGTEVEIGLTCRPLSSPDEQDESVKITLTVKDLGGGLPPEQKARLFEALDQSGKLKERATSGHPSAGLNVLAHALHQLGGKLDLSDRYAQSDKTRSDASNDVIGTVITVTLNLQKGERISPLYDPERALPLQDAPLSGRSIILVEDSPSSRDWLTHILRNAGAQVWAAGNGIEALSLLIRPEIRDRLDLILTDMTLPYMSGLEFAERVRQSEQTPWTGPIVALTAHVADEVVSACHAAGIVEVLEKPIRPSHLRSAILAALNTPSAPAEPAPAPQKPVSNKDDLLNDYIVSDLLSQLGADGAVSFMRRALDEAAGVLSRVREEGSGVDTGRMLHAATGACTLTGLSAVETCLRDMEHAFNNGRSLEACQSHLENALLETRKAIEALT</sequence>
<evidence type="ECO:0000313" key="9">
    <source>
        <dbReference type="Proteomes" id="UP000183974"/>
    </source>
</evidence>
<dbReference type="Gene3D" id="1.10.287.130">
    <property type="match status" value="1"/>
</dbReference>
<dbReference type="Pfam" id="PF00072">
    <property type="entry name" value="Response_reg"/>
    <property type="match status" value="1"/>
</dbReference>
<dbReference type="AlphaFoldDB" id="A0A1M7JSQ0"/>
<feature type="domain" description="Histidine kinase" evidence="6">
    <location>
        <begin position="130"/>
        <end position="373"/>
    </location>
</feature>
<evidence type="ECO:0000256" key="2">
    <source>
        <dbReference type="ARBA" id="ARBA00012438"/>
    </source>
</evidence>
<evidence type="ECO:0000313" key="8">
    <source>
        <dbReference type="EMBL" id="SHM56046.1"/>
    </source>
</evidence>
<keyword evidence="3 5" id="KW-0597">Phosphoprotein</keyword>
<evidence type="ECO:0000259" key="6">
    <source>
        <dbReference type="PROSITE" id="PS50109"/>
    </source>
</evidence>
<dbReference type="CDD" id="cd00082">
    <property type="entry name" value="HisKA"/>
    <property type="match status" value="1"/>
</dbReference>
<dbReference type="SUPFAM" id="SSF55874">
    <property type="entry name" value="ATPase domain of HSP90 chaperone/DNA topoisomerase II/histidine kinase"/>
    <property type="match status" value="1"/>
</dbReference>